<dbReference type="PROSITE" id="PS50887">
    <property type="entry name" value="GGDEF"/>
    <property type="match status" value="1"/>
</dbReference>
<dbReference type="InterPro" id="IPR050469">
    <property type="entry name" value="Diguanylate_Cyclase"/>
</dbReference>
<name>A0A511N9U3_DEIC1</name>
<feature type="transmembrane region" description="Helical" evidence="1">
    <location>
        <begin position="12"/>
        <end position="28"/>
    </location>
</feature>
<dbReference type="OrthoDB" id="9759607at2"/>
<dbReference type="PANTHER" id="PTHR45138">
    <property type="entry name" value="REGULATORY COMPONENTS OF SENSORY TRANSDUCTION SYSTEM"/>
    <property type="match status" value="1"/>
</dbReference>
<dbReference type="GO" id="GO:0043709">
    <property type="term" value="P:cell adhesion involved in single-species biofilm formation"/>
    <property type="evidence" value="ECO:0007669"/>
    <property type="project" value="TreeGrafter"/>
</dbReference>
<evidence type="ECO:0000256" key="1">
    <source>
        <dbReference type="SAM" id="Phobius"/>
    </source>
</evidence>
<dbReference type="Gene3D" id="3.30.70.270">
    <property type="match status" value="1"/>
</dbReference>
<feature type="transmembrane region" description="Helical" evidence="1">
    <location>
        <begin position="109"/>
        <end position="126"/>
    </location>
</feature>
<dbReference type="GO" id="GO:1902201">
    <property type="term" value="P:negative regulation of bacterial-type flagellum-dependent cell motility"/>
    <property type="evidence" value="ECO:0007669"/>
    <property type="project" value="TreeGrafter"/>
</dbReference>
<dbReference type="InterPro" id="IPR000160">
    <property type="entry name" value="GGDEF_dom"/>
</dbReference>
<keyword evidence="1" id="KW-0812">Transmembrane</keyword>
<keyword evidence="1" id="KW-0472">Membrane</keyword>
<dbReference type="NCBIfam" id="TIGR00254">
    <property type="entry name" value="GGDEF"/>
    <property type="match status" value="1"/>
</dbReference>
<keyword evidence="1" id="KW-1133">Transmembrane helix</keyword>
<dbReference type="Pfam" id="PF00990">
    <property type="entry name" value="GGDEF"/>
    <property type="match status" value="1"/>
</dbReference>
<feature type="transmembrane region" description="Helical" evidence="1">
    <location>
        <begin position="81"/>
        <end position="97"/>
    </location>
</feature>
<dbReference type="InterPro" id="IPR029787">
    <property type="entry name" value="Nucleotide_cyclase"/>
</dbReference>
<dbReference type="GO" id="GO:0052621">
    <property type="term" value="F:diguanylate cyclase activity"/>
    <property type="evidence" value="ECO:0007669"/>
    <property type="project" value="TreeGrafter"/>
</dbReference>
<proteinExistence type="predicted"/>
<feature type="transmembrane region" description="Helical" evidence="1">
    <location>
        <begin position="163"/>
        <end position="181"/>
    </location>
</feature>
<dbReference type="Proteomes" id="UP000321306">
    <property type="component" value="Unassembled WGS sequence"/>
</dbReference>
<dbReference type="SMART" id="SM00267">
    <property type="entry name" value="GGDEF"/>
    <property type="match status" value="1"/>
</dbReference>
<dbReference type="GO" id="GO:0005886">
    <property type="term" value="C:plasma membrane"/>
    <property type="evidence" value="ECO:0007669"/>
    <property type="project" value="TreeGrafter"/>
</dbReference>
<feature type="transmembrane region" description="Helical" evidence="1">
    <location>
        <begin position="496"/>
        <end position="515"/>
    </location>
</feature>
<accession>A0A511N9U3</accession>
<dbReference type="CDD" id="cd01949">
    <property type="entry name" value="GGDEF"/>
    <property type="match status" value="1"/>
</dbReference>
<comment type="caution">
    <text evidence="3">The sequence shown here is derived from an EMBL/GenBank/DDBJ whole genome shotgun (WGS) entry which is preliminary data.</text>
</comment>
<feature type="transmembrane region" description="Helical" evidence="1">
    <location>
        <begin position="215"/>
        <end position="234"/>
    </location>
</feature>
<sequence>MLKIQQDRLQFIKWSGLFLIGSLGLLFPQGTENHWWMLPLLGVLVAFLWTRTSAHWTAAKVGVLLWSMGKVAFALDAEPPGHVLILLGYLLWAWNLVQLKDRTRSGMSLTLFLPLMAGVLAAILLKPTSLQAVYPLLDLFLLVLALPSLQAFMEGRTSLGRSIWITGLYALLATDLSEAFTNTPNHFLVYALIYTAFAYGIRLEEARQSESLTPITASAFVLLCTAQLVSHSLLPHEVGLLHFYLAFMGIFGLLLALRNHQKLTQKQFQTFNTALLTMLDTRESSYRELRMDELAVNLFENLRHILPELKGLQLEGTDTVLMGNPTPLLREEKVYMEGRPSTHVTFYFSEMPAQKHALEATINAAKYVIQYAARQHAMQAQLFVDPLTGVSNQRALPGITQRFEGLSSRQGSPVTLCLLDLDHFKKINDQHGHEVGDKALKLTATLIRKQLRGEDDMVRWGSDEFMIFLYNCTPEQAAGTLTRIRQKLKLFSQDRLGFTVSFSVGIAGGVVSLPGDLGKWMLSADLHLLDAKVRGRNQTISGG</sequence>
<dbReference type="EMBL" id="BJXB01000032">
    <property type="protein sequence ID" value="GEM49337.1"/>
    <property type="molecule type" value="Genomic_DNA"/>
</dbReference>
<dbReference type="RefSeq" id="WP_146889706.1">
    <property type="nucleotide sequence ID" value="NZ_BJXB01000032.1"/>
</dbReference>
<feature type="transmembrane region" description="Helical" evidence="1">
    <location>
        <begin position="187"/>
        <end position="203"/>
    </location>
</feature>
<feature type="transmembrane region" description="Helical" evidence="1">
    <location>
        <begin position="240"/>
        <end position="257"/>
    </location>
</feature>
<dbReference type="SUPFAM" id="SSF55073">
    <property type="entry name" value="Nucleotide cyclase"/>
    <property type="match status" value="1"/>
</dbReference>
<dbReference type="AlphaFoldDB" id="A0A511N9U3"/>
<protein>
    <recommendedName>
        <fullName evidence="2">GGDEF domain-containing protein</fullName>
    </recommendedName>
</protein>
<dbReference type="PANTHER" id="PTHR45138:SF24">
    <property type="entry name" value="DIGUANYLATE CYCLASE DGCC-RELATED"/>
    <property type="match status" value="1"/>
</dbReference>
<feature type="transmembrane region" description="Helical" evidence="1">
    <location>
        <begin position="34"/>
        <end position="50"/>
    </location>
</feature>
<keyword evidence="4" id="KW-1185">Reference proteome</keyword>
<evidence type="ECO:0000313" key="4">
    <source>
        <dbReference type="Proteomes" id="UP000321306"/>
    </source>
</evidence>
<dbReference type="InterPro" id="IPR043128">
    <property type="entry name" value="Rev_trsase/Diguanyl_cyclase"/>
</dbReference>
<organism evidence="3 4">
    <name type="scientific">Deinococcus cellulosilyticus (strain DSM 18568 / NBRC 106333 / KACC 11606 / 5516J-15)</name>
    <dbReference type="NCBI Taxonomy" id="1223518"/>
    <lineage>
        <taxon>Bacteria</taxon>
        <taxon>Thermotogati</taxon>
        <taxon>Deinococcota</taxon>
        <taxon>Deinococci</taxon>
        <taxon>Deinococcales</taxon>
        <taxon>Deinococcaceae</taxon>
        <taxon>Deinococcus</taxon>
    </lineage>
</organism>
<feature type="transmembrane region" description="Helical" evidence="1">
    <location>
        <begin position="132"/>
        <end position="151"/>
    </location>
</feature>
<evidence type="ECO:0000313" key="3">
    <source>
        <dbReference type="EMBL" id="GEM49337.1"/>
    </source>
</evidence>
<gene>
    <name evidence="3" type="ORF">DC3_49720</name>
</gene>
<reference evidence="3 4" key="1">
    <citation type="submission" date="2019-07" db="EMBL/GenBank/DDBJ databases">
        <title>Whole genome shotgun sequence of Deinococcus cellulosilyticus NBRC 106333.</title>
        <authorList>
            <person name="Hosoyama A."/>
            <person name="Uohara A."/>
            <person name="Ohji S."/>
            <person name="Ichikawa N."/>
        </authorList>
    </citation>
    <scope>NUCLEOTIDE SEQUENCE [LARGE SCALE GENOMIC DNA]</scope>
    <source>
        <strain evidence="3 4">NBRC 106333</strain>
    </source>
</reference>
<feature type="domain" description="GGDEF" evidence="2">
    <location>
        <begin position="412"/>
        <end position="543"/>
    </location>
</feature>
<evidence type="ECO:0000259" key="2">
    <source>
        <dbReference type="PROSITE" id="PS50887"/>
    </source>
</evidence>